<name>A0A5A7S7N4_9NOCA</name>
<dbReference type="OrthoDB" id="3556991at2"/>
<gene>
    <name evidence="8" type="ORF">FOY51_14265</name>
</gene>
<dbReference type="AlphaFoldDB" id="A0A5A7S7N4"/>
<feature type="transmembrane region" description="Helical" evidence="7">
    <location>
        <begin position="5"/>
        <end position="22"/>
    </location>
</feature>
<dbReference type="InterPro" id="IPR002758">
    <property type="entry name" value="Cation_antiport_E"/>
</dbReference>
<comment type="caution">
    <text evidence="8">The sequence shown here is derived from an EMBL/GenBank/DDBJ whole genome shotgun (WGS) entry which is preliminary data.</text>
</comment>
<evidence type="ECO:0000313" key="9">
    <source>
        <dbReference type="Proteomes" id="UP000322244"/>
    </source>
</evidence>
<dbReference type="Pfam" id="PF01899">
    <property type="entry name" value="MNHE"/>
    <property type="match status" value="1"/>
</dbReference>
<organism evidence="8 9">
    <name type="scientific">Antrihabitans cavernicola</name>
    <dbReference type="NCBI Taxonomy" id="2495913"/>
    <lineage>
        <taxon>Bacteria</taxon>
        <taxon>Bacillati</taxon>
        <taxon>Actinomycetota</taxon>
        <taxon>Actinomycetes</taxon>
        <taxon>Mycobacteriales</taxon>
        <taxon>Nocardiaceae</taxon>
        <taxon>Antrihabitans</taxon>
    </lineage>
</organism>
<evidence type="ECO:0000256" key="3">
    <source>
        <dbReference type="ARBA" id="ARBA00022475"/>
    </source>
</evidence>
<evidence type="ECO:0000256" key="1">
    <source>
        <dbReference type="ARBA" id="ARBA00004651"/>
    </source>
</evidence>
<protein>
    <submittedName>
        <fullName evidence="8">Na+/H+ antiporter subunit E</fullName>
    </submittedName>
</protein>
<dbReference type="EMBL" id="VLNY01000006">
    <property type="protein sequence ID" value="KAA0022160.1"/>
    <property type="molecule type" value="Genomic_DNA"/>
</dbReference>
<accession>A0A5A7S7N4</accession>
<evidence type="ECO:0000256" key="4">
    <source>
        <dbReference type="ARBA" id="ARBA00022692"/>
    </source>
</evidence>
<keyword evidence="4 7" id="KW-0812">Transmembrane</keyword>
<dbReference type="GO" id="GO:0008324">
    <property type="term" value="F:monoatomic cation transmembrane transporter activity"/>
    <property type="evidence" value="ECO:0007669"/>
    <property type="project" value="InterPro"/>
</dbReference>
<sequence>MSRTATVRLFVLAWLAAVWVLLWGDISIANVLAGLAVGLLIMTLLPLPRVPVDGRAHLWSIIQLIWLTAYYALESSAQVAWLAVRPGPPPVTGVLRVRLSIESDLVMVLCCDVLNLIPGTMVIELDKERRLAYVHVLDVGSERSVERFYSTTRRLEQLFIDSFEREQHVGEESA</sequence>
<dbReference type="Proteomes" id="UP000322244">
    <property type="component" value="Unassembled WGS sequence"/>
</dbReference>
<keyword evidence="9" id="KW-1185">Reference proteome</keyword>
<dbReference type="RefSeq" id="WP_149430921.1">
    <property type="nucleotide sequence ID" value="NZ_VLNY01000006.1"/>
</dbReference>
<dbReference type="NCBIfam" id="NF006521">
    <property type="entry name" value="PRK08965.1-5"/>
    <property type="match status" value="1"/>
</dbReference>
<evidence type="ECO:0000256" key="6">
    <source>
        <dbReference type="ARBA" id="ARBA00023136"/>
    </source>
</evidence>
<keyword evidence="5 7" id="KW-1133">Transmembrane helix</keyword>
<keyword evidence="6 7" id="KW-0472">Membrane</keyword>
<evidence type="ECO:0000256" key="2">
    <source>
        <dbReference type="ARBA" id="ARBA00006228"/>
    </source>
</evidence>
<comment type="subcellular location">
    <subcellularLocation>
        <location evidence="1">Cell membrane</location>
        <topology evidence="1">Multi-pass membrane protein</topology>
    </subcellularLocation>
</comment>
<proteinExistence type="inferred from homology"/>
<comment type="similarity">
    <text evidence="2">Belongs to the CPA3 antiporters (TC 2.A.63) subunit E family.</text>
</comment>
<dbReference type="PANTHER" id="PTHR34584">
    <property type="entry name" value="NA(+)/H(+) ANTIPORTER SUBUNIT E1"/>
    <property type="match status" value="1"/>
</dbReference>
<dbReference type="GO" id="GO:0005886">
    <property type="term" value="C:plasma membrane"/>
    <property type="evidence" value="ECO:0007669"/>
    <property type="project" value="UniProtKB-SubCell"/>
</dbReference>
<evidence type="ECO:0000256" key="5">
    <source>
        <dbReference type="ARBA" id="ARBA00022989"/>
    </source>
</evidence>
<keyword evidence="3" id="KW-1003">Cell membrane</keyword>
<dbReference type="PANTHER" id="PTHR34584:SF1">
    <property type="entry name" value="NA(+)_H(+) ANTIPORTER SUBUNIT E1"/>
    <property type="match status" value="1"/>
</dbReference>
<reference evidence="8 9" key="1">
    <citation type="submission" date="2019-07" db="EMBL/GenBank/DDBJ databases">
        <title>Rhodococcus cavernicolus sp. nov., isolated from a cave.</title>
        <authorList>
            <person name="Lee S.D."/>
        </authorList>
    </citation>
    <scope>NUCLEOTIDE SEQUENCE [LARGE SCALE GENOMIC DNA]</scope>
    <source>
        <strain evidence="8 9">C1-24</strain>
    </source>
</reference>
<feature type="transmembrane region" description="Helical" evidence="7">
    <location>
        <begin position="28"/>
        <end position="47"/>
    </location>
</feature>
<evidence type="ECO:0000313" key="8">
    <source>
        <dbReference type="EMBL" id="KAA0022160.1"/>
    </source>
</evidence>
<evidence type="ECO:0000256" key="7">
    <source>
        <dbReference type="SAM" id="Phobius"/>
    </source>
</evidence>